<accession>A0A4D6BKJ6</accession>
<reference evidence="1" key="1">
    <citation type="journal article" date="2019" name="Phycologia">
        <title>Chloroplast and mitochondrial genomes of Balbiania investiens (Balbianiales, Nemaliophycidae).</title>
        <authorList>
            <person name="Evans J.R."/>
            <person name="StAmour N."/>
            <person name="Verbruggen H."/>
            <person name="Salomaki E.D."/>
            <person name="Vis M.L."/>
        </authorList>
    </citation>
    <scope>NUCLEOTIDE SEQUENCE</scope>
</reference>
<keyword evidence="1" id="KW-0934">Plastid</keyword>
<evidence type="ECO:0008006" key="2">
    <source>
        <dbReference type="Google" id="ProtNLM"/>
    </source>
</evidence>
<dbReference type="RefSeq" id="YP_009628729.1">
    <property type="nucleotide sequence ID" value="NC_042170.1"/>
</dbReference>
<proteinExistence type="predicted"/>
<gene>
    <name evidence="1" type="primary">ycf21</name>
</gene>
<dbReference type="EMBL" id="MH026107">
    <property type="protein sequence ID" value="QBX88512.1"/>
    <property type="molecule type" value="Genomic_DNA"/>
</dbReference>
<organism evidence="1">
    <name type="scientific">Acrochaetium secundatum</name>
    <dbReference type="NCBI Taxonomy" id="209631"/>
    <lineage>
        <taxon>Eukaryota</taxon>
        <taxon>Rhodophyta</taxon>
        <taxon>Florideophyceae</taxon>
        <taxon>Nemaliophycidae</taxon>
        <taxon>Acrochaetiales</taxon>
        <taxon>Acrochaetiaceae</taxon>
        <taxon>Acrochaetium</taxon>
    </lineage>
</organism>
<dbReference type="AlphaFoldDB" id="A0A4D6BKJ6"/>
<dbReference type="Pfam" id="PF01947">
    <property type="entry name" value="Rv2949c-like"/>
    <property type="match status" value="1"/>
</dbReference>
<protein>
    <recommendedName>
        <fullName evidence="2">Chorismate lyase</fullName>
    </recommendedName>
</protein>
<name>A0A4D6BKJ6_9FLOR</name>
<sequence length="183" mass="21379">MMIDIEPNFIKMWNYQVENNPHSYIDLNLLLPPKLHMLMTSDGSLTRHNAILNSENITLEIINEFYSIGQETLIAVNQTYTKRSIWLVSNKDKKIFAQSYWQIIPQEKSFLNLNKPIGKALIQTEINMHRNLFSIYFGYCNDIEKQFNHNGPLWGRSYKITPGCLSPIFIHEVFSPSLIKTIQ</sequence>
<evidence type="ECO:0000313" key="1">
    <source>
        <dbReference type="EMBL" id="QBX88512.1"/>
    </source>
</evidence>
<dbReference type="InterPro" id="IPR028978">
    <property type="entry name" value="Chorismate_lyase_/UTRA_dom_sf"/>
</dbReference>
<dbReference type="InterPro" id="IPR002800">
    <property type="entry name" value="Rv2949c-like"/>
</dbReference>
<dbReference type="SUPFAM" id="SSF64288">
    <property type="entry name" value="Chorismate lyase-like"/>
    <property type="match status" value="1"/>
</dbReference>
<dbReference type="Gene3D" id="3.40.1410.10">
    <property type="entry name" value="Chorismate lyase-like"/>
    <property type="match status" value="1"/>
</dbReference>
<dbReference type="GeneID" id="40138638"/>
<geneLocation type="plastid" evidence="1"/>